<dbReference type="EMBL" id="CP095749">
    <property type="protein sequence ID" value="WEB39539.1"/>
    <property type="molecule type" value="Genomic_DNA"/>
</dbReference>
<sequence>MTKQIDGSGASVAEQLRRQRDEASTLVPTPWPDLTQLAELNFRHKVGIIAQRGTREAKVGRDVAVHAAHTGLPVVLFTGYPPSTQPKTLVVKEIPDPTDSHVNAAAKIHIEGRTPRLIVIERYERLTREPHEPSSDPMHDLIDDVSEEESWGDRLMWTVRNIRVNIPVLLTTVVDEVPDLARPLGRWLHIDHPANVMTDVCKPTIVLARSGSKSVEARLEVDPHEYRSGERSTLAWKPLPRSS</sequence>
<evidence type="ECO:0000313" key="2">
    <source>
        <dbReference type="EMBL" id="WEB39539.1"/>
    </source>
</evidence>
<keyword evidence="3" id="KW-1185">Reference proteome</keyword>
<dbReference type="Proteomes" id="UP001218629">
    <property type="component" value="Chromosome"/>
</dbReference>
<dbReference type="RefSeq" id="WP_275307078.1">
    <property type="nucleotide sequence ID" value="NZ_CP095749.1"/>
</dbReference>
<feature type="region of interest" description="Disordered" evidence="1">
    <location>
        <begin position="1"/>
        <end position="27"/>
    </location>
</feature>
<evidence type="ECO:0000313" key="3">
    <source>
        <dbReference type="Proteomes" id="UP001218629"/>
    </source>
</evidence>
<organism evidence="2 3">
    <name type="scientific">Streptomyces yunnanensis</name>
    <dbReference type="NCBI Taxonomy" id="156453"/>
    <lineage>
        <taxon>Bacteria</taxon>
        <taxon>Bacillati</taxon>
        <taxon>Actinomycetota</taxon>
        <taxon>Actinomycetes</taxon>
        <taxon>Kitasatosporales</taxon>
        <taxon>Streptomycetaceae</taxon>
        <taxon>Streptomyces</taxon>
    </lineage>
</organism>
<name>A0ABY8A5Q4_9ACTN</name>
<gene>
    <name evidence="2" type="ORF">MOV08_09840</name>
</gene>
<evidence type="ECO:0000256" key="1">
    <source>
        <dbReference type="SAM" id="MobiDB-lite"/>
    </source>
</evidence>
<proteinExistence type="predicted"/>
<accession>A0ABY8A5Q4</accession>
<protein>
    <submittedName>
        <fullName evidence="2">Uncharacterized protein</fullName>
    </submittedName>
</protein>
<reference evidence="2 3" key="1">
    <citation type="submission" date="2022-03" db="EMBL/GenBank/DDBJ databases">
        <title>Streptomyces yunnanensis P86,complete genome.</title>
        <authorList>
            <person name="Chen S."/>
            <person name="Zhang Q."/>
        </authorList>
    </citation>
    <scope>NUCLEOTIDE SEQUENCE [LARGE SCALE GENOMIC DNA]</scope>
    <source>
        <strain evidence="2 3">P86</strain>
    </source>
</reference>